<name>A0A4R3YIU4_9GAMM</name>
<accession>A0A4R3YIU4</accession>
<dbReference type="GO" id="GO:0044010">
    <property type="term" value="P:single-species biofilm formation"/>
    <property type="evidence" value="ECO:0007669"/>
    <property type="project" value="TreeGrafter"/>
</dbReference>
<sequence length="105" mass="12023">MDLSRLVRHQLIEIEQTMKALSLWQTLPPSSTAFDSTEPFCIDTMQAQEWLQWVLLPRMHALLDSAGPLPDRFAIAPYFEEAMPDAEPLLLLLRQLDGLFAPLPY</sequence>
<gene>
    <name evidence="2" type="ORF">EDC52_11139</name>
</gene>
<keyword evidence="3" id="KW-1185">Reference proteome</keyword>
<dbReference type="Proteomes" id="UP000295719">
    <property type="component" value="Unassembled WGS sequence"/>
</dbReference>
<dbReference type="Gene3D" id="1.20.1440.40">
    <property type="entry name" value="YqcC-like"/>
    <property type="match status" value="1"/>
</dbReference>
<reference evidence="2 3" key="1">
    <citation type="submission" date="2019-03" db="EMBL/GenBank/DDBJ databases">
        <title>Genomic Encyclopedia of Type Strains, Phase IV (KMG-IV): sequencing the most valuable type-strain genomes for metagenomic binning, comparative biology and taxonomic classification.</title>
        <authorList>
            <person name="Goeker M."/>
        </authorList>
    </citation>
    <scope>NUCLEOTIDE SEQUENCE [LARGE SCALE GENOMIC DNA]</scope>
    <source>
        <strain evidence="2 3">DSM 19580</strain>
    </source>
</reference>
<proteinExistence type="predicted"/>
<dbReference type="RefSeq" id="WP_131867105.1">
    <property type="nucleotide sequence ID" value="NZ_SMCR01000011.1"/>
</dbReference>
<dbReference type="PANTHER" id="PTHR39586:SF1">
    <property type="entry name" value="CYTOPLASMIC PROTEIN"/>
    <property type="match status" value="1"/>
</dbReference>
<organism evidence="2 3">
    <name type="scientific">Biostraticola tofi</name>
    <dbReference type="NCBI Taxonomy" id="466109"/>
    <lineage>
        <taxon>Bacteria</taxon>
        <taxon>Pseudomonadati</taxon>
        <taxon>Pseudomonadota</taxon>
        <taxon>Gammaproteobacteria</taxon>
        <taxon>Enterobacterales</taxon>
        <taxon>Bruguierivoracaceae</taxon>
        <taxon>Biostraticola</taxon>
    </lineage>
</organism>
<dbReference type="SUPFAM" id="SSF158452">
    <property type="entry name" value="YqcC-like"/>
    <property type="match status" value="1"/>
</dbReference>
<evidence type="ECO:0000313" key="3">
    <source>
        <dbReference type="Proteomes" id="UP000295719"/>
    </source>
</evidence>
<feature type="domain" description="YqcC-like" evidence="1">
    <location>
        <begin position="7"/>
        <end position="98"/>
    </location>
</feature>
<dbReference type="PANTHER" id="PTHR39586">
    <property type="entry name" value="CYTOPLASMIC PROTEIN-RELATED"/>
    <property type="match status" value="1"/>
</dbReference>
<dbReference type="EMBL" id="SMCR01000011">
    <property type="protein sequence ID" value="TCV92595.1"/>
    <property type="molecule type" value="Genomic_DNA"/>
</dbReference>
<dbReference type="InterPro" id="IPR036814">
    <property type="entry name" value="YqcC-like_sf"/>
</dbReference>
<evidence type="ECO:0000259" key="1">
    <source>
        <dbReference type="Pfam" id="PF04287"/>
    </source>
</evidence>
<evidence type="ECO:0000313" key="2">
    <source>
        <dbReference type="EMBL" id="TCV92595.1"/>
    </source>
</evidence>
<dbReference type="AlphaFoldDB" id="A0A4R3YIU4"/>
<protein>
    <submittedName>
        <fullName evidence="2">Uncharacterized protein YqcC (DUF446 family)</fullName>
    </submittedName>
</protein>
<comment type="caution">
    <text evidence="2">The sequence shown here is derived from an EMBL/GenBank/DDBJ whole genome shotgun (WGS) entry which is preliminary data.</text>
</comment>
<dbReference type="InterPro" id="IPR007384">
    <property type="entry name" value="UCP006257"/>
</dbReference>
<dbReference type="Pfam" id="PF04287">
    <property type="entry name" value="DUF446"/>
    <property type="match status" value="1"/>
</dbReference>
<dbReference type="PIRSF" id="PIRSF006257">
    <property type="entry name" value="UCP006257"/>
    <property type="match status" value="1"/>
</dbReference>
<dbReference type="InterPro" id="IPR023376">
    <property type="entry name" value="YqcC-like_dom"/>
</dbReference>
<dbReference type="OrthoDB" id="8794567at2"/>